<protein>
    <recommendedName>
        <fullName evidence="4">Capsular polysaccharide biosynthesis protein</fullName>
    </recommendedName>
</protein>
<evidence type="ECO:0008006" key="4">
    <source>
        <dbReference type="Google" id="ProtNLM"/>
    </source>
</evidence>
<keyword evidence="1" id="KW-0472">Membrane</keyword>
<reference evidence="3" key="1">
    <citation type="journal article" date="2019" name="Int. J. Syst. Evol. Microbiol.">
        <title>The Global Catalogue of Microorganisms (GCM) 10K type strain sequencing project: providing services to taxonomists for standard genome sequencing and annotation.</title>
        <authorList>
            <consortium name="The Broad Institute Genomics Platform"/>
            <consortium name="The Broad Institute Genome Sequencing Center for Infectious Disease"/>
            <person name="Wu L."/>
            <person name="Ma J."/>
        </authorList>
    </citation>
    <scope>NUCLEOTIDE SEQUENCE [LARGE SCALE GENOMIC DNA]</scope>
    <source>
        <strain evidence="3">JCM 13595</strain>
    </source>
</reference>
<comment type="caution">
    <text evidence="2">The sequence shown here is derived from an EMBL/GenBank/DDBJ whole genome shotgun (WGS) entry which is preliminary data.</text>
</comment>
<keyword evidence="1" id="KW-0812">Transmembrane</keyword>
<evidence type="ECO:0000256" key="1">
    <source>
        <dbReference type="SAM" id="Phobius"/>
    </source>
</evidence>
<evidence type="ECO:0000313" key="2">
    <source>
        <dbReference type="EMBL" id="GAA2031190.1"/>
    </source>
</evidence>
<keyword evidence="1" id="KW-1133">Transmembrane helix</keyword>
<dbReference type="RefSeq" id="WP_343956444.1">
    <property type="nucleotide sequence ID" value="NZ_BAAAMN010000014.1"/>
</dbReference>
<dbReference type="Proteomes" id="UP001501461">
    <property type="component" value="Unassembled WGS sequence"/>
</dbReference>
<gene>
    <name evidence="2" type="ORF">GCM10009720_09310</name>
</gene>
<feature type="transmembrane region" description="Helical" evidence="1">
    <location>
        <begin position="143"/>
        <end position="162"/>
    </location>
</feature>
<sequence>MKWLKFSGAIAIKIASGIVMLTLAGIAAVSVWFVASQYQVAAIDQEPLTDYGSTADAVIVEATDSSPAVRATVGYLPERNDDLAYATVHEVHPESDMVQIVPELTGADHELIAQTQVVQTVVTDAPIFGSTVPYAGVALQHPAIFWTLFAVTGVAASVGLIVPAKKYVAAVQPPKEELSSYQIVERLFPSLLISEFTNPLDRKTRGYKPFQP</sequence>
<proteinExistence type="predicted"/>
<accession>A0ABP5FRL0</accession>
<dbReference type="EMBL" id="BAAAMN010000014">
    <property type="protein sequence ID" value="GAA2031190.1"/>
    <property type="molecule type" value="Genomic_DNA"/>
</dbReference>
<evidence type="ECO:0000313" key="3">
    <source>
        <dbReference type="Proteomes" id="UP001501461"/>
    </source>
</evidence>
<feature type="transmembrane region" description="Helical" evidence="1">
    <location>
        <begin position="12"/>
        <end position="35"/>
    </location>
</feature>
<keyword evidence="3" id="KW-1185">Reference proteome</keyword>
<organism evidence="2 3">
    <name type="scientific">Yaniella flava</name>
    <dbReference type="NCBI Taxonomy" id="287930"/>
    <lineage>
        <taxon>Bacteria</taxon>
        <taxon>Bacillati</taxon>
        <taxon>Actinomycetota</taxon>
        <taxon>Actinomycetes</taxon>
        <taxon>Micrococcales</taxon>
        <taxon>Micrococcaceae</taxon>
        <taxon>Yaniella</taxon>
    </lineage>
</organism>
<name>A0ABP5FRL0_9MICC</name>